<evidence type="ECO:0000313" key="2">
    <source>
        <dbReference type="Proteomes" id="UP000029452"/>
    </source>
</evidence>
<dbReference type="RefSeq" id="WP_161781753.1">
    <property type="nucleotide sequence ID" value="NZ_OBMB01000001.1"/>
</dbReference>
<name>A0A094W731_9BACT</name>
<organism evidence="1 2">
    <name type="scientific">Leptospirillum ferriphilum</name>
    <dbReference type="NCBI Taxonomy" id="178606"/>
    <lineage>
        <taxon>Bacteria</taxon>
        <taxon>Pseudomonadati</taxon>
        <taxon>Nitrospirota</taxon>
        <taxon>Nitrospiria</taxon>
        <taxon>Nitrospirales</taxon>
        <taxon>Nitrospiraceae</taxon>
        <taxon>Leptospirillum</taxon>
    </lineage>
</organism>
<evidence type="ECO:0000313" key="1">
    <source>
        <dbReference type="EMBL" id="KGA93293.1"/>
    </source>
</evidence>
<protein>
    <submittedName>
        <fullName evidence="1">Uncharacterized protein</fullName>
    </submittedName>
</protein>
<reference evidence="1 2" key="1">
    <citation type="submission" date="2014-06" db="EMBL/GenBank/DDBJ databases">
        <title>Draft genome sequence of iron oxidizing acidophile Leptospirillum ferriphilum DSM14647.</title>
        <authorList>
            <person name="Cardenas J.P."/>
            <person name="Lazcano M."/>
            <person name="Ossandon F.J."/>
            <person name="Corbett M."/>
            <person name="Holmes D.S."/>
            <person name="Watkin E."/>
        </authorList>
    </citation>
    <scope>NUCLEOTIDE SEQUENCE [LARGE SCALE GENOMIC DNA]</scope>
    <source>
        <strain evidence="1 2">DSM 14647</strain>
    </source>
</reference>
<dbReference type="AlphaFoldDB" id="A0A094W731"/>
<dbReference type="Proteomes" id="UP000029452">
    <property type="component" value="Unassembled WGS sequence"/>
</dbReference>
<comment type="caution">
    <text evidence="1">The sequence shown here is derived from an EMBL/GenBank/DDBJ whole genome shotgun (WGS) entry which is preliminary data.</text>
</comment>
<proteinExistence type="predicted"/>
<sequence>MMRQTLLGPDFVRKGILDLVMNVHSIYIDHALLYGRRENRLFAWGETMAGACVESIG</sequence>
<accession>A0A094W731</accession>
<dbReference type="PATRIC" id="fig|178606.4.peg.1921"/>
<gene>
    <name evidence="1" type="ORF">LptCag_0329</name>
</gene>
<dbReference type="EMBL" id="JPGK01000007">
    <property type="protein sequence ID" value="KGA93293.1"/>
    <property type="molecule type" value="Genomic_DNA"/>
</dbReference>